<dbReference type="STRING" id="595434.RISK_002862"/>
<accession>A0A0J1BEZ2</accession>
<dbReference type="InterPro" id="IPR008918">
    <property type="entry name" value="HhH2"/>
</dbReference>
<dbReference type="InterPro" id="IPR018320">
    <property type="entry name" value="DNA_polymerase_1"/>
</dbReference>
<evidence type="ECO:0000256" key="12">
    <source>
        <dbReference type="ARBA" id="ARBA00023125"/>
    </source>
</evidence>
<evidence type="ECO:0000256" key="13">
    <source>
        <dbReference type="ARBA" id="ARBA00023204"/>
    </source>
</evidence>
<evidence type="ECO:0000256" key="15">
    <source>
        <dbReference type="NCBIfam" id="TIGR00593"/>
    </source>
</evidence>
<keyword evidence="7" id="KW-0540">Nuclease</keyword>
<dbReference type="GO" id="GO:0008409">
    <property type="term" value="F:5'-3' exonuclease activity"/>
    <property type="evidence" value="ECO:0007669"/>
    <property type="project" value="UniProtKB-UniRule"/>
</dbReference>
<keyword evidence="8 16" id="KW-0227">DNA damage</keyword>
<dbReference type="AlphaFoldDB" id="A0A0J1BEZ2"/>
<dbReference type="CDD" id="cd09859">
    <property type="entry name" value="PIN_53EXO"/>
    <property type="match status" value="1"/>
</dbReference>
<evidence type="ECO:0000313" key="22">
    <source>
        <dbReference type="Proteomes" id="UP000036367"/>
    </source>
</evidence>
<keyword evidence="13 16" id="KW-0234">DNA repair</keyword>
<evidence type="ECO:0000256" key="9">
    <source>
        <dbReference type="ARBA" id="ARBA00022801"/>
    </source>
</evidence>
<dbReference type="Gene3D" id="1.10.150.20">
    <property type="entry name" value="5' to 3' exonuclease, C-terminal subdomain"/>
    <property type="match status" value="2"/>
</dbReference>
<dbReference type="Pfam" id="PF01367">
    <property type="entry name" value="5_3_exonuc"/>
    <property type="match status" value="1"/>
</dbReference>
<dbReference type="GO" id="GO:0006302">
    <property type="term" value="P:double-strand break repair"/>
    <property type="evidence" value="ECO:0007669"/>
    <property type="project" value="TreeGrafter"/>
</dbReference>
<dbReference type="Gene3D" id="3.40.50.1010">
    <property type="entry name" value="5'-nuclease"/>
    <property type="match status" value="1"/>
</dbReference>
<dbReference type="PANTHER" id="PTHR10133">
    <property type="entry name" value="DNA POLYMERASE I"/>
    <property type="match status" value="1"/>
</dbReference>
<dbReference type="EC" id="2.7.7.7" evidence="2 15"/>
<dbReference type="NCBIfam" id="NF004397">
    <property type="entry name" value="PRK05755.1"/>
    <property type="match status" value="1"/>
</dbReference>
<reference evidence="21" key="1">
    <citation type="submission" date="2015-05" db="EMBL/GenBank/DDBJ databases">
        <title>Permanent draft genome of Rhodopirellula islandicus K833.</title>
        <authorList>
            <person name="Kizina J."/>
            <person name="Richter M."/>
            <person name="Glockner F.O."/>
            <person name="Harder J."/>
        </authorList>
    </citation>
    <scope>NUCLEOTIDE SEQUENCE [LARGE SCALE GENOMIC DNA]</scope>
    <source>
        <strain evidence="21">K833</strain>
    </source>
</reference>
<dbReference type="FunFam" id="1.10.150.20:FF:000002">
    <property type="entry name" value="DNA polymerase I"/>
    <property type="match status" value="1"/>
</dbReference>
<dbReference type="Gene3D" id="3.30.70.370">
    <property type="match status" value="1"/>
</dbReference>
<dbReference type="InterPro" id="IPR002421">
    <property type="entry name" value="5-3_exonuclease"/>
</dbReference>
<evidence type="ECO:0000259" key="19">
    <source>
        <dbReference type="SMART" id="SM00475"/>
    </source>
</evidence>
<dbReference type="PANTHER" id="PTHR10133:SF27">
    <property type="entry name" value="DNA POLYMERASE NU"/>
    <property type="match status" value="1"/>
</dbReference>
<dbReference type="GO" id="GO:0003887">
    <property type="term" value="F:DNA-directed DNA polymerase activity"/>
    <property type="evidence" value="ECO:0007669"/>
    <property type="project" value="UniProtKB-UniRule"/>
</dbReference>
<comment type="similarity">
    <text evidence="1 16">Belongs to the DNA polymerase type-A family.</text>
</comment>
<keyword evidence="11 16" id="KW-0239">DNA-directed DNA polymerase</keyword>
<dbReference type="InterPro" id="IPR012337">
    <property type="entry name" value="RNaseH-like_sf"/>
</dbReference>
<dbReference type="Pfam" id="PF02739">
    <property type="entry name" value="5_3_exonuc_N"/>
    <property type="match status" value="1"/>
</dbReference>
<evidence type="ECO:0000256" key="6">
    <source>
        <dbReference type="ARBA" id="ARBA00022705"/>
    </source>
</evidence>
<comment type="function">
    <text evidence="16">In addition to polymerase activity, this DNA polymerase exhibits 3'-5' and 5'-3' exonuclease activity.</text>
</comment>
<dbReference type="SMART" id="SM00475">
    <property type="entry name" value="53EXOc"/>
    <property type="match status" value="1"/>
</dbReference>
<dbReference type="SMART" id="SM00482">
    <property type="entry name" value="POLAc"/>
    <property type="match status" value="1"/>
</dbReference>
<dbReference type="InterPro" id="IPR019760">
    <property type="entry name" value="DNA-dir_DNA_pol_A_CS"/>
</dbReference>
<gene>
    <name evidence="16" type="primary">polA</name>
    <name evidence="21" type="ORF">RISK_002862</name>
</gene>
<evidence type="ECO:0000256" key="11">
    <source>
        <dbReference type="ARBA" id="ARBA00022932"/>
    </source>
</evidence>
<feature type="domain" description="DNA-directed DNA polymerase family A palm" evidence="20">
    <location>
        <begin position="865"/>
        <end position="1078"/>
    </location>
</feature>
<dbReference type="CDD" id="cd09898">
    <property type="entry name" value="H3TH_53EXO"/>
    <property type="match status" value="1"/>
</dbReference>
<dbReference type="Pfam" id="PF01612">
    <property type="entry name" value="DNA_pol_A_exo1"/>
    <property type="match status" value="1"/>
</dbReference>
<evidence type="ECO:0000256" key="10">
    <source>
        <dbReference type="ARBA" id="ARBA00022839"/>
    </source>
</evidence>
<dbReference type="InterPro" id="IPR020045">
    <property type="entry name" value="DNA_polI_H3TH"/>
</dbReference>
<dbReference type="InterPro" id="IPR029060">
    <property type="entry name" value="PIN-like_dom_sf"/>
</dbReference>
<keyword evidence="5 16" id="KW-0548">Nucleotidyltransferase</keyword>
<dbReference type="SUPFAM" id="SSF53098">
    <property type="entry name" value="Ribonuclease H-like"/>
    <property type="match status" value="1"/>
</dbReference>
<dbReference type="CDD" id="cd08637">
    <property type="entry name" value="DNA_pol_A_pol_I_C"/>
    <property type="match status" value="1"/>
</dbReference>
<dbReference type="NCBIfam" id="TIGR00593">
    <property type="entry name" value="pola"/>
    <property type="match status" value="1"/>
</dbReference>
<dbReference type="GO" id="GO:0003677">
    <property type="term" value="F:DNA binding"/>
    <property type="evidence" value="ECO:0007669"/>
    <property type="project" value="UniProtKB-UniRule"/>
</dbReference>
<evidence type="ECO:0000256" key="17">
    <source>
        <dbReference type="SAM" id="MobiDB-lite"/>
    </source>
</evidence>
<feature type="region of interest" description="Disordered" evidence="17">
    <location>
        <begin position="82"/>
        <end position="182"/>
    </location>
</feature>
<organism evidence="21 22">
    <name type="scientific">Rhodopirellula islandica</name>
    <dbReference type="NCBI Taxonomy" id="595434"/>
    <lineage>
        <taxon>Bacteria</taxon>
        <taxon>Pseudomonadati</taxon>
        <taxon>Planctomycetota</taxon>
        <taxon>Planctomycetia</taxon>
        <taxon>Pirellulales</taxon>
        <taxon>Pirellulaceae</taxon>
        <taxon>Rhodopirellula</taxon>
    </lineage>
</organism>
<evidence type="ECO:0000256" key="8">
    <source>
        <dbReference type="ARBA" id="ARBA00022763"/>
    </source>
</evidence>
<dbReference type="InterPro" id="IPR043502">
    <property type="entry name" value="DNA/RNA_pol_sf"/>
</dbReference>
<dbReference type="PRINTS" id="PR00868">
    <property type="entry name" value="DNAPOLI"/>
</dbReference>
<dbReference type="InterPro" id="IPR036279">
    <property type="entry name" value="5-3_exonuclease_C_sf"/>
</dbReference>
<dbReference type="PATRIC" id="fig|595434.4.peg.2729"/>
<evidence type="ECO:0000259" key="18">
    <source>
        <dbReference type="SMART" id="SM00474"/>
    </source>
</evidence>
<keyword evidence="4 16" id="KW-0808">Transferase</keyword>
<evidence type="ECO:0000256" key="16">
    <source>
        <dbReference type="RuleBase" id="RU004460"/>
    </source>
</evidence>
<feature type="domain" description="5'-3' exonuclease" evidence="19">
    <location>
        <begin position="213"/>
        <end position="469"/>
    </location>
</feature>
<evidence type="ECO:0000256" key="1">
    <source>
        <dbReference type="ARBA" id="ARBA00007705"/>
    </source>
</evidence>
<dbReference type="SUPFAM" id="SSF56672">
    <property type="entry name" value="DNA/RNA polymerases"/>
    <property type="match status" value="1"/>
</dbReference>
<dbReference type="InterPro" id="IPR020046">
    <property type="entry name" value="5-3_exonucl_a-hlix_arch_N"/>
</dbReference>
<evidence type="ECO:0000256" key="7">
    <source>
        <dbReference type="ARBA" id="ARBA00022722"/>
    </source>
</evidence>
<dbReference type="SMART" id="SM00474">
    <property type="entry name" value="35EXOc"/>
    <property type="match status" value="1"/>
</dbReference>
<feature type="compositionally biased region" description="Polar residues" evidence="17">
    <location>
        <begin position="116"/>
        <end position="130"/>
    </location>
</feature>
<evidence type="ECO:0000259" key="20">
    <source>
        <dbReference type="SMART" id="SM00482"/>
    </source>
</evidence>
<evidence type="ECO:0000256" key="14">
    <source>
        <dbReference type="ARBA" id="ARBA00049244"/>
    </source>
</evidence>
<evidence type="ECO:0000256" key="5">
    <source>
        <dbReference type="ARBA" id="ARBA00022695"/>
    </source>
</evidence>
<evidence type="ECO:0000256" key="2">
    <source>
        <dbReference type="ARBA" id="ARBA00012417"/>
    </source>
</evidence>
<feature type="compositionally biased region" description="Basic and acidic residues" evidence="17">
    <location>
        <begin position="168"/>
        <end position="182"/>
    </location>
</feature>
<feature type="domain" description="3'-5' exonuclease" evidence="18">
    <location>
        <begin position="513"/>
        <end position="698"/>
    </location>
</feature>
<evidence type="ECO:0000256" key="3">
    <source>
        <dbReference type="ARBA" id="ARBA00020311"/>
    </source>
</evidence>
<dbReference type="FunFam" id="1.20.1060.10:FF:000001">
    <property type="entry name" value="DNA polymerase I"/>
    <property type="match status" value="1"/>
</dbReference>
<comment type="caution">
    <text evidence="21">The sequence shown here is derived from an EMBL/GenBank/DDBJ whole genome shotgun (WGS) entry which is preliminary data.</text>
</comment>
<dbReference type="InterPro" id="IPR001098">
    <property type="entry name" value="DNA-dir_DNA_pol_A_palm_dom"/>
</dbReference>
<protein>
    <recommendedName>
        <fullName evidence="3 15">DNA polymerase I</fullName>
        <ecNumber evidence="2 15">2.7.7.7</ecNumber>
    </recommendedName>
</protein>
<dbReference type="FunFam" id="1.10.150.20:FF:000003">
    <property type="entry name" value="DNA polymerase I"/>
    <property type="match status" value="1"/>
</dbReference>
<dbReference type="Proteomes" id="UP000036367">
    <property type="component" value="Unassembled WGS sequence"/>
</dbReference>
<sequence>MALSHFTSTILPDSSFAAMSSPIQTARFRSIAVCSRQPHAKLPFSTPRHLFTVPMAKSRPRPKQNDDDQMLFSGFDEAPAAAASAANQVAESTPDATASAPGPSDTPAAERDPNKLSATRGFTPSPNAETVPSVAGKGVTPLPTHAARQSHAPTSSEAAPLDASHSGPRADRETQEERKQRHDAVRIADDALPAVLQRPIPETTDDPVPDLTGKLVVVVDAHSLIYQVFHALPPMTSTGGLPVSAVYGFVGDMLELLSRKNPDFLIAAFDKSEVTFRNELYPEYKANRDSMPDELRQQIPLIRQAIDAMGIGIIEQGGFEADDLLATVAAKVEDAGGRCLIVTSDKDCRQLISEQTKIYNIRKDQEIDAAELQELWGIRPDQVVDYQALVGDPVDNVPGISLIGPKIAQQLLEKHGTLEEILNNAKSISGKKRKENLMNGREAAMMSRELVELKRDVESPIPWNRCVRSAADLERVDALLQEFGFRRLRGRAAELLGGEAPVEEPPPAWESRYQTITNESELNALAQELAKQTVLAIDTETTSTQARGCDLVGISIAWQSGEAAYIPVRAPAGDPTIEQSVVIETLREVFESSTIEKVGHNLKFDMIVLRSAGVQLGGITLDTMVADYLLNSGGRNHGLDDLAKRKLNHDNLSIKELIGTGKKQITMDQVPVDDVSPYACEDVDVPIRVAPTLRDELTESGLDGLFDEVEMPLIDVLAEMEFNGIHVDAGTLAQMSERFEKEIADLRALVFSSAGHEFNLDSPKQLGVVLFEELGLPVIKKTKTGVSTDADVLSQLAVNHEIAQHILQYRQATKLKNTYIDALPQLICEKTGRVHTSFRQDVAATGRLSSSEPNLQNIPIRTEQGKAIRAAFTAGQEGWSLLGADYSQIELRVLAHYSGDEALISAYRDDADIHTRVAAEVNGIEESEVTSDLRRIAKTINFGIVYGQSPFGLAKTLGISNDEARDYIELYFQRYAGVEAFMMDTLARCRNEGYVTTMLGRRREIKGVRDLANLPESKRRSLTEPERIAINMPIQGTAADLIKLAMLRVHEQLKQSDLQARLLLQIHDELLLESPDEELDALSDLIRESMTSVMELDVPLKVDVAHGRTWADC</sequence>
<dbReference type="CDD" id="cd06139">
    <property type="entry name" value="DNA_polA_I_Ecoli_like_exo"/>
    <property type="match status" value="1"/>
</dbReference>
<dbReference type="GO" id="GO:0006261">
    <property type="term" value="P:DNA-templated DNA replication"/>
    <property type="evidence" value="ECO:0007669"/>
    <property type="project" value="UniProtKB-UniRule"/>
</dbReference>
<dbReference type="Gene3D" id="3.30.420.10">
    <property type="entry name" value="Ribonuclease H-like superfamily/Ribonuclease H"/>
    <property type="match status" value="1"/>
</dbReference>
<name>A0A0J1BEZ2_RHOIS</name>
<keyword evidence="6 16" id="KW-0235">DNA replication</keyword>
<dbReference type="InterPro" id="IPR036397">
    <property type="entry name" value="RNaseH_sf"/>
</dbReference>
<dbReference type="PROSITE" id="PS00447">
    <property type="entry name" value="DNA_POLYMERASE_A"/>
    <property type="match status" value="1"/>
</dbReference>
<keyword evidence="22" id="KW-1185">Reference proteome</keyword>
<dbReference type="SMART" id="SM00279">
    <property type="entry name" value="HhH2"/>
    <property type="match status" value="1"/>
</dbReference>
<dbReference type="GO" id="GO:0008408">
    <property type="term" value="F:3'-5' exonuclease activity"/>
    <property type="evidence" value="ECO:0007669"/>
    <property type="project" value="UniProtKB-UniRule"/>
</dbReference>
<dbReference type="Gene3D" id="1.20.1060.10">
    <property type="entry name" value="Taq DNA Polymerase, Chain T, domain 4"/>
    <property type="match status" value="1"/>
</dbReference>
<dbReference type="EMBL" id="LECT01000023">
    <property type="protein sequence ID" value="KLU05100.1"/>
    <property type="molecule type" value="Genomic_DNA"/>
</dbReference>
<comment type="catalytic activity">
    <reaction evidence="14 16">
        <text>DNA(n) + a 2'-deoxyribonucleoside 5'-triphosphate = DNA(n+1) + diphosphate</text>
        <dbReference type="Rhea" id="RHEA:22508"/>
        <dbReference type="Rhea" id="RHEA-COMP:17339"/>
        <dbReference type="Rhea" id="RHEA-COMP:17340"/>
        <dbReference type="ChEBI" id="CHEBI:33019"/>
        <dbReference type="ChEBI" id="CHEBI:61560"/>
        <dbReference type="ChEBI" id="CHEBI:173112"/>
        <dbReference type="EC" id="2.7.7.7"/>
    </reaction>
</comment>
<dbReference type="SUPFAM" id="SSF88723">
    <property type="entry name" value="PIN domain-like"/>
    <property type="match status" value="1"/>
</dbReference>
<keyword evidence="12 16" id="KW-0238">DNA-binding</keyword>
<evidence type="ECO:0000256" key="4">
    <source>
        <dbReference type="ARBA" id="ARBA00022679"/>
    </source>
</evidence>
<proteinExistence type="inferred from homology"/>
<dbReference type="InterPro" id="IPR002298">
    <property type="entry name" value="DNA_polymerase_A"/>
</dbReference>
<evidence type="ECO:0000313" key="21">
    <source>
        <dbReference type="EMBL" id="KLU05100.1"/>
    </source>
</evidence>
<keyword evidence="9 16" id="KW-0378">Hydrolase</keyword>
<dbReference type="Pfam" id="PF00476">
    <property type="entry name" value="DNA_pol_A"/>
    <property type="match status" value="1"/>
</dbReference>
<dbReference type="SUPFAM" id="SSF47807">
    <property type="entry name" value="5' to 3' exonuclease, C-terminal subdomain"/>
    <property type="match status" value="1"/>
</dbReference>
<dbReference type="InterPro" id="IPR002562">
    <property type="entry name" value="3'-5'_exonuclease_dom"/>
</dbReference>
<keyword evidence="10 16" id="KW-0269">Exonuclease</keyword>